<dbReference type="PANTHER" id="PTHR43465">
    <property type="entry name" value="DUF1680 DOMAIN PROTEIN (AFU_ORTHOLOGUE AFUA_1G08910)"/>
    <property type="match status" value="1"/>
</dbReference>
<dbReference type="Pfam" id="PF07944">
    <property type="entry name" value="Beta-AFase-like_GH127_cat"/>
    <property type="match status" value="1"/>
</dbReference>
<dbReference type="InterPro" id="IPR049046">
    <property type="entry name" value="Beta-AFase-like_GH127_middle"/>
</dbReference>
<evidence type="ECO:0008006" key="6">
    <source>
        <dbReference type="Google" id="ProtNLM"/>
    </source>
</evidence>
<protein>
    <recommendedName>
        <fullName evidence="6">Glycoside hydrolase family 127 protein</fullName>
    </recommendedName>
</protein>
<reference evidence="4" key="2">
    <citation type="submission" date="2020-09" db="EMBL/GenBank/DDBJ databases">
        <authorList>
            <person name="Sun Q."/>
            <person name="Zhou Y."/>
        </authorList>
    </citation>
    <scope>NUCLEOTIDE SEQUENCE</scope>
    <source>
        <strain evidence="4">CGMCC 1.15958</strain>
    </source>
</reference>
<evidence type="ECO:0000256" key="1">
    <source>
        <dbReference type="SAM" id="SignalP"/>
    </source>
</evidence>
<dbReference type="SUPFAM" id="SSF48208">
    <property type="entry name" value="Six-hairpin glycosidases"/>
    <property type="match status" value="1"/>
</dbReference>
<dbReference type="GO" id="GO:0005975">
    <property type="term" value="P:carbohydrate metabolic process"/>
    <property type="evidence" value="ECO:0007669"/>
    <property type="project" value="InterPro"/>
</dbReference>
<comment type="caution">
    <text evidence="4">The sequence shown here is derived from an EMBL/GenBank/DDBJ whole genome shotgun (WGS) entry which is preliminary data.</text>
</comment>
<name>A0A916YSV7_9BACT</name>
<dbReference type="PANTHER" id="PTHR43465:SF2">
    <property type="entry name" value="DUF1680 DOMAIN PROTEIN (AFU_ORTHOLOGUE AFUA_1G08910)"/>
    <property type="match status" value="1"/>
</dbReference>
<dbReference type="AlphaFoldDB" id="A0A916YSV7"/>
<dbReference type="RefSeq" id="WP_188766284.1">
    <property type="nucleotide sequence ID" value="NZ_BMKK01000004.1"/>
</dbReference>
<evidence type="ECO:0000313" key="4">
    <source>
        <dbReference type="EMBL" id="GGD58867.1"/>
    </source>
</evidence>
<feature type="domain" description="Non-reducing end beta-L-arabinofuranosidase-like GH127 catalytic" evidence="2">
    <location>
        <begin position="103"/>
        <end position="437"/>
    </location>
</feature>
<gene>
    <name evidence="4" type="ORF">GCM10011514_23560</name>
</gene>
<feature type="chain" id="PRO_5037342328" description="Glycoside hydrolase family 127 protein" evidence="1">
    <location>
        <begin position="22"/>
        <end position="637"/>
    </location>
</feature>
<accession>A0A916YSV7</accession>
<keyword evidence="5" id="KW-1185">Reference proteome</keyword>
<proteinExistence type="predicted"/>
<evidence type="ECO:0000313" key="5">
    <source>
        <dbReference type="Proteomes" id="UP000609064"/>
    </source>
</evidence>
<feature type="domain" description="Non-reducing end beta-L-arabinofuranosidase-like GH127 middle" evidence="3">
    <location>
        <begin position="456"/>
        <end position="538"/>
    </location>
</feature>
<evidence type="ECO:0000259" key="2">
    <source>
        <dbReference type="Pfam" id="PF07944"/>
    </source>
</evidence>
<dbReference type="Proteomes" id="UP000609064">
    <property type="component" value="Unassembled WGS sequence"/>
</dbReference>
<dbReference type="Pfam" id="PF20736">
    <property type="entry name" value="Glyco_hydro127M"/>
    <property type="match status" value="1"/>
</dbReference>
<dbReference type="EMBL" id="BMKK01000004">
    <property type="protein sequence ID" value="GGD58867.1"/>
    <property type="molecule type" value="Genomic_DNA"/>
</dbReference>
<dbReference type="InterPro" id="IPR049174">
    <property type="entry name" value="Beta-AFase-like"/>
</dbReference>
<organism evidence="4 5">
    <name type="scientific">Emticicia aquatilis</name>
    <dbReference type="NCBI Taxonomy" id="1537369"/>
    <lineage>
        <taxon>Bacteria</taxon>
        <taxon>Pseudomonadati</taxon>
        <taxon>Bacteroidota</taxon>
        <taxon>Cytophagia</taxon>
        <taxon>Cytophagales</taxon>
        <taxon>Leadbetterellaceae</taxon>
        <taxon>Emticicia</taxon>
    </lineage>
</organism>
<feature type="signal peptide" evidence="1">
    <location>
        <begin position="1"/>
        <end position="21"/>
    </location>
</feature>
<keyword evidence="1" id="KW-0732">Signal</keyword>
<evidence type="ECO:0000259" key="3">
    <source>
        <dbReference type="Pfam" id="PF20736"/>
    </source>
</evidence>
<reference evidence="4" key="1">
    <citation type="journal article" date="2014" name="Int. J. Syst. Evol. Microbiol.">
        <title>Complete genome sequence of Corynebacterium casei LMG S-19264T (=DSM 44701T), isolated from a smear-ripened cheese.</title>
        <authorList>
            <consortium name="US DOE Joint Genome Institute (JGI-PGF)"/>
            <person name="Walter F."/>
            <person name="Albersmeier A."/>
            <person name="Kalinowski J."/>
            <person name="Ruckert C."/>
        </authorList>
    </citation>
    <scope>NUCLEOTIDE SEQUENCE</scope>
    <source>
        <strain evidence="4">CGMCC 1.15958</strain>
    </source>
</reference>
<dbReference type="InterPro" id="IPR008928">
    <property type="entry name" value="6-hairpin_glycosidase_sf"/>
</dbReference>
<dbReference type="InterPro" id="IPR012878">
    <property type="entry name" value="Beta-AFase-like_GH127_cat"/>
</dbReference>
<sequence>MKKINQLLIIFIILSGKSLLAQSPKQELKPFTFGAIKPTGWLKTQMQKDLNGFVGNLDSLIPKLINDPIYSSARLQKQSKAKDLGNLKSGDAEGDEQYKWWNSETQSNWWDGFIRNAFLLEDKQAIAKVEKHVENILATQDADGYLGIYDKELRYKFQAENGELWAKTTLYRGLLAYYEYTKNPKVLSAVVKAVENLMQNYPINASRPFYAGSGFSGGVGHGLTFTDVLDRLYFLTKDKKYLDYATFLYEDFSNNHASEKDAQLKNILDPSYKLQSHGVHSYEHMRPLIVAAFSSNSPTIQKALSVYLSRIQKVTTLTGGATGDEWIWRQQADATHTGYEFCSLHELMDSYALMLQKTGDMAYADKIENIFFNAAQGARHPELSSIAYLKTDNSYEMLGTKNGEVEPNRKQTRYKYSPVHQDVAVCCVPNAGRISPYFLQNAWFKQSETTLVAALLLPNVFSTDLNGNNLVIENQTEYPNKNQFAFNIKLDSPQTLTIKIRKPTWATAIKTQEKYRIEGDFIVFKQLFKKTDQIKLAFETKVRVLQDANGEHCFAYGALIYALPIEHIEEKGRKYAEGFEDTMYRPTKNERYVFDQQHKATFSNGFINVNLKNKATNKLQSLRLLPMNKTILRQVNF</sequence>